<reference evidence="1" key="1">
    <citation type="submission" date="2020-11" db="EMBL/GenBank/DDBJ databases">
        <authorList>
            <person name="Tran Van P."/>
        </authorList>
    </citation>
    <scope>NUCLEOTIDE SEQUENCE</scope>
</reference>
<organism evidence="1">
    <name type="scientific">Timema douglasi</name>
    <name type="common">Walking stick</name>
    <dbReference type="NCBI Taxonomy" id="61478"/>
    <lineage>
        <taxon>Eukaryota</taxon>
        <taxon>Metazoa</taxon>
        <taxon>Ecdysozoa</taxon>
        <taxon>Arthropoda</taxon>
        <taxon>Hexapoda</taxon>
        <taxon>Insecta</taxon>
        <taxon>Pterygota</taxon>
        <taxon>Neoptera</taxon>
        <taxon>Polyneoptera</taxon>
        <taxon>Phasmatodea</taxon>
        <taxon>Timematodea</taxon>
        <taxon>Timematoidea</taxon>
        <taxon>Timematidae</taxon>
        <taxon>Timema</taxon>
    </lineage>
</organism>
<evidence type="ECO:0000313" key="1">
    <source>
        <dbReference type="EMBL" id="CAD7199142.1"/>
    </source>
</evidence>
<dbReference type="AlphaFoldDB" id="A0A7R8VLK1"/>
<name>A0A7R8VLK1_TIMDO</name>
<proteinExistence type="predicted"/>
<sequence>MKIHPTETRTTISPPSEVELNTTSALANYATEAAYLKDIESYQSRLGFVIGQSGESVTGAREGGVGSEFTAEVICMRLLKVGSCAGASIDEFSRNAPFPMLVSTSWDLERRYERIDVFHQGLLARPFLVFYWQRRVCKKESSEAGLPCRCVYFGPRWLEGNSKEGRDGSMKHLALAQTVLVVKHQGSIYNVLLGYLCIRSVELMTSSGMTYYAGPLLVLSLVERMIEGVTDRG</sequence>
<protein>
    <submittedName>
        <fullName evidence="1">Uncharacterized protein</fullName>
    </submittedName>
</protein>
<accession>A0A7R8VLK1</accession>
<dbReference type="EMBL" id="OA566590">
    <property type="protein sequence ID" value="CAD7199142.1"/>
    <property type="molecule type" value="Genomic_DNA"/>
</dbReference>
<gene>
    <name evidence="1" type="ORF">TDIB3V08_LOCUS5404</name>
</gene>